<protein>
    <submittedName>
        <fullName evidence="2">Homer protein</fullName>
    </submittedName>
</protein>
<name>A0A699IJ81_TANCI</name>
<gene>
    <name evidence="2" type="ORF">Tci_532190</name>
</gene>
<evidence type="ECO:0000313" key="2">
    <source>
        <dbReference type="EMBL" id="GEZ60217.1"/>
    </source>
</evidence>
<feature type="non-terminal residue" evidence="2">
    <location>
        <position position="144"/>
    </location>
</feature>
<sequence>ALVEEVQRSIEIVIRDESSMIAETKSEGMSKLKAVETKSQGMSRNEKRLKSLNSAAISVPSLTHWLTPWYDVRRGTTYGVGSIVDNRVDELLKKDENRVLLDGLDKAAQRVEIAKLELAKIEQQEIENKRIKEYVNQLEIRAAE</sequence>
<dbReference type="EMBL" id="BKCJ010299191">
    <property type="protein sequence ID" value="GEZ60217.1"/>
    <property type="molecule type" value="Genomic_DNA"/>
</dbReference>
<evidence type="ECO:0000256" key="1">
    <source>
        <dbReference type="SAM" id="Coils"/>
    </source>
</evidence>
<comment type="caution">
    <text evidence="2">The sequence shown here is derived from an EMBL/GenBank/DDBJ whole genome shotgun (WGS) entry which is preliminary data.</text>
</comment>
<keyword evidence="1" id="KW-0175">Coiled coil</keyword>
<dbReference type="AlphaFoldDB" id="A0A699IJ81"/>
<dbReference type="PANTHER" id="PTHR36383:SF1">
    <property type="entry name" value="PROTEIN, PUTATIVE-RELATED"/>
    <property type="match status" value="1"/>
</dbReference>
<feature type="coiled-coil region" evidence="1">
    <location>
        <begin position="104"/>
        <end position="141"/>
    </location>
</feature>
<dbReference type="PANTHER" id="PTHR36383">
    <property type="entry name" value="OS09G0529350 PROTEIN"/>
    <property type="match status" value="1"/>
</dbReference>
<organism evidence="2">
    <name type="scientific">Tanacetum cinerariifolium</name>
    <name type="common">Dalmatian daisy</name>
    <name type="synonym">Chrysanthemum cinerariifolium</name>
    <dbReference type="NCBI Taxonomy" id="118510"/>
    <lineage>
        <taxon>Eukaryota</taxon>
        <taxon>Viridiplantae</taxon>
        <taxon>Streptophyta</taxon>
        <taxon>Embryophyta</taxon>
        <taxon>Tracheophyta</taxon>
        <taxon>Spermatophyta</taxon>
        <taxon>Magnoliopsida</taxon>
        <taxon>eudicotyledons</taxon>
        <taxon>Gunneridae</taxon>
        <taxon>Pentapetalae</taxon>
        <taxon>asterids</taxon>
        <taxon>campanulids</taxon>
        <taxon>Asterales</taxon>
        <taxon>Asteraceae</taxon>
        <taxon>Asteroideae</taxon>
        <taxon>Anthemideae</taxon>
        <taxon>Anthemidinae</taxon>
        <taxon>Tanacetum</taxon>
    </lineage>
</organism>
<proteinExistence type="predicted"/>
<reference evidence="2" key="1">
    <citation type="journal article" date="2019" name="Sci. Rep.">
        <title>Draft genome of Tanacetum cinerariifolium, the natural source of mosquito coil.</title>
        <authorList>
            <person name="Yamashiro T."/>
            <person name="Shiraishi A."/>
            <person name="Satake H."/>
            <person name="Nakayama K."/>
        </authorList>
    </citation>
    <scope>NUCLEOTIDE SEQUENCE</scope>
</reference>
<accession>A0A699IJ81</accession>
<feature type="non-terminal residue" evidence="2">
    <location>
        <position position="1"/>
    </location>
</feature>